<evidence type="ECO:0000313" key="1">
    <source>
        <dbReference type="EMBL" id="PJF18122.1"/>
    </source>
</evidence>
<gene>
    <name evidence="1" type="ORF">PSACC_02064</name>
</gene>
<sequence>MFVAASHLELVATGKYAAIPKTPSCLLAILEAIPHGEPPELYKHLLPDPHVYQCWYRRRACQLASTGHTTNAIKLLELSISGSKPSGLETQLLDTLYDYERVVSLLRMADREEVLQQFTFELFSRDRLEGLFKLLDGKMLQQFKQELLSSTLTILPNEISLLSNFTGDVTVLGESLSSEPFSVREQIASLRHDPKKHKRIIQRVMELLVKRRKAGTIDVSTWIQIQNYKELAELDELPGLEEFCFKELEEYP</sequence>
<organism evidence="1 2">
    <name type="scientific">Paramicrosporidium saccamoebae</name>
    <dbReference type="NCBI Taxonomy" id="1246581"/>
    <lineage>
        <taxon>Eukaryota</taxon>
        <taxon>Fungi</taxon>
        <taxon>Fungi incertae sedis</taxon>
        <taxon>Cryptomycota</taxon>
        <taxon>Cryptomycota incertae sedis</taxon>
        <taxon>Paramicrosporidium</taxon>
    </lineage>
</organism>
<dbReference type="AlphaFoldDB" id="A0A2H9TK41"/>
<accession>A0A2H9TK41</accession>
<proteinExistence type="predicted"/>
<reference evidence="1 2" key="1">
    <citation type="submission" date="2016-10" db="EMBL/GenBank/DDBJ databases">
        <title>The genome of Paramicrosporidium saccamoebae is the missing link in understanding Cryptomycota and Microsporidia evolution.</title>
        <authorList>
            <person name="Quandt C.A."/>
            <person name="Beaudet D."/>
            <person name="Corsaro D."/>
            <person name="Michel R."/>
            <person name="Corradi N."/>
            <person name="James T."/>
        </authorList>
    </citation>
    <scope>NUCLEOTIDE SEQUENCE [LARGE SCALE GENOMIC DNA]</scope>
    <source>
        <strain evidence="1 2">KSL3</strain>
    </source>
</reference>
<name>A0A2H9TK41_9FUNG</name>
<dbReference type="EMBL" id="MTSL01000141">
    <property type="protein sequence ID" value="PJF18122.1"/>
    <property type="molecule type" value="Genomic_DNA"/>
</dbReference>
<protein>
    <submittedName>
        <fullName evidence="1">Uncharacterized protein</fullName>
    </submittedName>
</protein>
<keyword evidence="2" id="KW-1185">Reference proteome</keyword>
<comment type="caution">
    <text evidence="1">The sequence shown here is derived from an EMBL/GenBank/DDBJ whole genome shotgun (WGS) entry which is preliminary data.</text>
</comment>
<dbReference type="Proteomes" id="UP000240830">
    <property type="component" value="Unassembled WGS sequence"/>
</dbReference>
<evidence type="ECO:0000313" key="2">
    <source>
        <dbReference type="Proteomes" id="UP000240830"/>
    </source>
</evidence>